<organism evidence="3 4">
    <name type="scientific">Geomobilimonas luticola</name>
    <dbReference type="NCBI Taxonomy" id="1114878"/>
    <lineage>
        <taxon>Bacteria</taxon>
        <taxon>Pseudomonadati</taxon>
        <taxon>Thermodesulfobacteriota</taxon>
        <taxon>Desulfuromonadia</taxon>
        <taxon>Geobacterales</taxon>
        <taxon>Geobacteraceae</taxon>
        <taxon>Geomobilimonas</taxon>
    </lineage>
</organism>
<dbReference type="Pfam" id="PF03008">
    <property type="entry name" value="DUF234"/>
    <property type="match status" value="1"/>
</dbReference>
<dbReference type="InterPro" id="IPR011579">
    <property type="entry name" value="ATPase_dom"/>
</dbReference>
<dbReference type="GO" id="GO:0005524">
    <property type="term" value="F:ATP binding"/>
    <property type="evidence" value="ECO:0007669"/>
    <property type="project" value="UniProtKB-KW"/>
</dbReference>
<dbReference type="PANTHER" id="PTHR34704:SF1">
    <property type="entry name" value="ATPASE"/>
    <property type="match status" value="1"/>
</dbReference>
<feature type="domain" description="ATPase" evidence="1">
    <location>
        <begin position="3"/>
        <end position="209"/>
    </location>
</feature>
<dbReference type="PANTHER" id="PTHR34704">
    <property type="entry name" value="ATPASE"/>
    <property type="match status" value="1"/>
</dbReference>
<keyword evidence="3" id="KW-0547">Nucleotide-binding</keyword>
<proteinExistence type="predicted"/>
<accession>A0ABS5S999</accession>
<dbReference type="Gene3D" id="3.40.50.300">
    <property type="entry name" value="P-loop containing nucleotide triphosphate hydrolases"/>
    <property type="match status" value="1"/>
</dbReference>
<sequence>MKFYNRVSELEELANLHEQSASSGRMTVITGRRRVGKTILALESAKSAKHLYLFVSRKAEALLCQEYLDEIRRIATLPVIGEIRTFRDIFTLLIELSRTERLTLIIDEFQEFFSINPAVYSEIQGIWDRNKATCKLNLICIGSVHSLMHRIFQDAKEPLFGRADRVIFLKPFSIAAIHEVLTDHGHHDTQSLFDSYAITGGLPKYLELLAENRSLTHKKMLDFILKPHSPFLAEGKNLLVEEFGREYGTYFSILELIAAGKTARSEIESVLEIHSGAYLAKLEDEYALIAKHRPINAKPGGRLQKYYLRDNFLSFWFRFIYRNLSAVETGNFGYVREIIERDYATWSGKLLERFFHDLFAASGRYNRIGSYWERGNKNEIDLVAVNDLRKELVIAEIKRNKSRISLPALQQKSERLLQEYQGYQVEYRALGLEDAAEFLRSKEDGMT</sequence>
<dbReference type="InterPro" id="IPR004256">
    <property type="entry name" value="DUF234"/>
</dbReference>
<evidence type="ECO:0000313" key="3">
    <source>
        <dbReference type="EMBL" id="MBT0651949.1"/>
    </source>
</evidence>
<dbReference type="SUPFAM" id="SSF52540">
    <property type="entry name" value="P-loop containing nucleoside triphosphate hydrolases"/>
    <property type="match status" value="1"/>
</dbReference>
<dbReference type="RefSeq" id="WP_214173931.1">
    <property type="nucleotide sequence ID" value="NZ_JAHCVK010000001.1"/>
</dbReference>
<dbReference type="InterPro" id="IPR027417">
    <property type="entry name" value="P-loop_NTPase"/>
</dbReference>
<feature type="domain" description="DUF234" evidence="2">
    <location>
        <begin position="316"/>
        <end position="401"/>
    </location>
</feature>
<dbReference type="EMBL" id="JAHCVK010000001">
    <property type="protein sequence ID" value="MBT0651949.1"/>
    <property type="molecule type" value="Genomic_DNA"/>
</dbReference>
<dbReference type="Pfam" id="PF01637">
    <property type="entry name" value="ATPase_2"/>
    <property type="match status" value="1"/>
</dbReference>
<reference evidence="3 4" key="1">
    <citation type="submission" date="2021-05" db="EMBL/GenBank/DDBJ databases">
        <title>The draft genome of Geobacter luticola JCM 17780.</title>
        <authorList>
            <person name="Xu Z."/>
            <person name="Masuda Y."/>
            <person name="Itoh H."/>
            <person name="Senoo K."/>
        </authorList>
    </citation>
    <scope>NUCLEOTIDE SEQUENCE [LARGE SCALE GENOMIC DNA]</scope>
    <source>
        <strain evidence="3 4">JCM 17780</strain>
    </source>
</reference>
<keyword evidence="3" id="KW-0067">ATP-binding</keyword>
<name>A0ABS5S999_9BACT</name>
<evidence type="ECO:0000259" key="2">
    <source>
        <dbReference type="Pfam" id="PF03008"/>
    </source>
</evidence>
<evidence type="ECO:0000313" key="4">
    <source>
        <dbReference type="Proteomes" id="UP000756860"/>
    </source>
</evidence>
<evidence type="ECO:0000259" key="1">
    <source>
        <dbReference type="Pfam" id="PF01637"/>
    </source>
</evidence>
<protein>
    <submittedName>
        <fullName evidence="3">ATP-binding protein</fullName>
    </submittedName>
</protein>
<comment type="caution">
    <text evidence="3">The sequence shown here is derived from an EMBL/GenBank/DDBJ whole genome shotgun (WGS) entry which is preliminary data.</text>
</comment>
<dbReference type="Proteomes" id="UP000756860">
    <property type="component" value="Unassembled WGS sequence"/>
</dbReference>
<keyword evidence="4" id="KW-1185">Reference proteome</keyword>
<gene>
    <name evidence="3" type="ORF">KI810_02695</name>
</gene>